<dbReference type="Pfam" id="PF16261">
    <property type="entry name" value="DUF4915"/>
    <property type="match status" value="1"/>
</dbReference>
<dbReference type="NCBIfam" id="TIGR03032">
    <property type="entry name" value="TIGR03032 family protein"/>
    <property type="match status" value="1"/>
</dbReference>
<dbReference type="Proteomes" id="UP000324233">
    <property type="component" value="Chromosome"/>
</dbReference>
<accession>A0A5B9VX99</accession>
<dbReference type="InterPro" id="IPR017481">
    <property type="entry name" value="CHP03032"/>
</dbReference>
<dbReference type="InterPro" id="IPR011044">
    <property type="entry name" value="Quino_amine_DH_bsu"/>
</dbReference>
<dbReference type="EMBL" id="CP042997">
    <property type="protein sequence ID" value="QEH32330.1"/>
    <property type="molecule type" value="Genomic_DNA"/>
</dbReference>
<evidence type="ECO:0000313" key="3">
    <source>
        <dbReference type="Proteomes" id="UP000324233"/>
    </source>
</evidence>
<dbReference type="SUPFAM" id="SSF50969">
    <property type="entry name" value="YVTN repeat-like/Quinoprotein amine dehydrogenase"/>
    <property type="match status" value="1"/>
</dbReference>
<gene>
    <name evidence="2" type="ORF">OJF2_08000</name>
</gene>
<feature type="domain" description="Conserved hypothetical protein CHP03032" evidence="1">
    <location>
        <begin position="33"/>
        <end position="349"/>
    </location>
</feature>
<sequence length="368" mass="40313">MPRESWMGLMESRTPAATAARDEPWLEVTGSPDLAAWLARQEVSLAFTTYQTGKLFLLGCGPTGGLSVLERTFNRAMGLWTDGRAMWLSTAYQLWRFENLLAPGVLHEGHDRCYVPLVGHTTGDLDIHDVAVDGDGRVVFVATGFGCLATLSDRASFTPLWRPPFLSGLVAEDRCHLNGLALVDGRPRYVTAVSRSDVVDGWRDRRRDGGVVLEVPDGRVVAEGLSMPHSPRWHGDRLWLHNSGTGEFGFIDPRGGRFEPVAFCPGYLRGLAFVGDHAVVGLSRSREAKTFGGLALEAELARRDTEARCGLLVIDTRTGAVAHWLRVEGLVRELYDVGVLPGVRRPMVLGFKTDEIQRTIAVGPEGVL</sequence>
<evidence type="ECO:0000259" key="1">
    <source>
        <dbReference type="Pfam" id="PF16261"/>
    </source>
</evidence>
<name>A0A5B9VX99_9BACT</name>
<protein>
    <recommendedName>
        <fullName evidence="1">Conserved hypothetical protein CHP03032 domain-containing protein</fullName>
    </recommendedName>
</protein>
<dbReference type="KEGG" id="agv:OJF2_08000"/>
<dbReference type="AlphaFoldDB" id="A0A5B9VX99"/>
<keyword evidence="3" id="KW-1185">Reference proteome</keyword>
<proteinExistence type="predicted"/>
<reference evidence="2 3" key="1">
    <citation type="submission" date="2019-08" db="EMBL/GenBank/DDBJ databases">
        <title>Deep-cultivation of Planctomycetes and their phenomic and genomic characterization uncovers novel biology.</title>
        <authorList>
            <person name="Wiegand S."/>
            <person name="Jogler M."/>
            <person name="Boedeker C."/>
            <person name="Pinto D."/>
            <person name="Vollmers J."/>
            <person name="Rivas-Marin E."/>
            <person name="Kohn T."/>
            <person name="Peeters S.H."/>
            <person name="Heuer A."/>
            <person name="Rast P."/>
            <person name="Oberbeckmann S."/>
            <person name="Bunk B."/>
            <person name="Jeske O."/>
            <person name="Meyerdierks A."/>
            <person name="Storesund J.E."/>
            <person name="Kallscheuer N."/>
            <person name="Luecker S."/>
            <person name="Lage O.M."/>
            <person name="Pohl T."/>
            <person name="Merkel B.J."/>
            <person name="Hornburger P."/>
            <person name="Mueller R.-W."/>
            <person name="Bruemmer F."/>
            <person name="Labrenz M."/>
            <person name="Spormann A.M."/>
            <person name="Op den Camp H."/>
            <person name="Overmann J."/>
            <person name="Amann R."/>
            <person name="Jetten M.S.M."/>
            <person name="Mascher T."/>
            <person name="Medema M.H."/>
            <person name="Devos D.P."/>
            <person name="Kaster A.-K."/>
            <person name="Ovreas L."/>
            <person name="Rohde M."/>
            <person name="Galperin M.Y."/>
            <person name="Jogler C."/>
        </authorList>
    </citation>
    <scope>NUCLEOTIDE SEQUENCE [LARGE SCALE GENOMIC DNA]</scope>
    <source>
        <strain evidence="2 3">OJF2</strain>
    </source>
</reference>
<evidence type="ECO:0000313" key="2">
    <source>
        <dbReference type="EMBL" id="QEH32330.1"/>
    </source>
</evidence>
<organism evidence="2 3">
    <name type="scientific">Aquisphaera giovannonii</name>
    <dbReference type="NCBI Taxonomy" id="406548"/>
    <lineage>
        <taxon>Bacteria</taxon>
        <taxon>Pseudomonadati</taxon>
        <taxon>Planctomycetota</taxon>
        <taxon>Planctomycetia</taxon>
        <taxon>Isosphaerales</taxon>
        <taxon>Isosphaeraceae</taxon>
        <taxon>Aquisphaera</taxon>
    </lineage>
</organism>